<dbReference type="InterPro" id="IPR022357">
    <property type="entry name" value="MIP_CS"/>
</dbReference>
<dbReference type="SUPFAM" id="SSF56349">
    <property type="entry name" value="DNA breaking-rejoining enzymes"/>
    <property type="match status" value="1"/>
</dbReference>
<dbReference type="Gene3D" id="1.10.443.10">
    <property type="entry name" value="Intergrase catalytic core"/>
    <property type="match status" value="1"/>
</dbReference>
<reference evidence="4" key="2">
    <citation type="submission" date="2023-06" db="EMBL/GenBank/DDBJ databases">
        <title>Pangenomics reveal diversification of enzyme families and niche specialization in globally abundant SAR202 bacteria.</title>
        <authorList>
            <person name="Saw J.H.W."/>
        </authorList>
    </citation>
    <scope>NUCLEOTIDE SEQUENCE [LARGE SCALE GENOMIC DNA]</scope>
    <source>
        <strain evidence="4">JH1073</strain>
    </source>
</reference>
<evidence type="ECO:0000313" key="3">
    <source>
        <dbReference type="EMBL" id="WFG38656.1"/>
    </source>
</evidence>
<protein>
    <submittedName>
        <fullName evidence="3">Tyrosine-type recombinase/integrase</fullName>
    </submittedName>
</protein>
<sequence length="162" mass="18265">MRIDVEALSTTWNQIDFELGHVTVVASKTLAGENRVIPLDSALLGRLKSLRAEHRAKQLVSKPQNRWNPADLVFCTSNGNRQSYTNMQRHVLEPLLVEVGLPHLSWHHLRYNCGSYLLSEKVPITMVSKILGHANPAITMSIYAYELKEDAEQVRTAMAQFG</sequence>
<dbReference type="InterPro" id="IPR011010">
    <property type="entry name" value="DNA_brk_join_enz"/>
</dbReference>
<dbReference type="GO" id="GO:0003677">
    <property type="term" value="F:DNA binding"/>
    <property type="evidence" value="ECO:0007669"/>
    <property type="project" value="InterPro"/>
</dbReference>
<evidence type="ECO:0000256" key="1">
    <source>
        <dbReference type="ARBA" id="ARBA00023172"/>
    </source>
</evidence>
<dbReference type="PROSITE" id="PS51898">
    <property type="entry name" value="TYR_RECOMBINASE"/>
    <property type="match status" value="1"/>
</dbReference>
<proteinExistence type="predicted"/>
<dbReference type="CDD" id="cd00397">
    <property type="entry name" value="DNA_BRE_C"/>
    <property type="match status" value="1"/>
</dbReference>
<reference evidence="3 4" key="1">
    <citation type="submission" date="2019-11" db="EMBL/GenBank/DDBJ databases">
        <authorList>
            <person name="Cho J.-C."/>
        </authorList>
    </citation>
    <scope>NUCLEOTIDE SEQUENCE [LARGE SCALE GENOMIC DNA]</scope>
    <source>
        <strain evidence="3 4">JH1073</strain>
    </source>
</reference>
<dbReference type="RefSeq" id="WP_342827310.1">
    <property type="nucleotide sequence ID" value="NZ_CP046146.1"/>
</dbReference>
<evidence type="ECO:0000313" key="4">
    <source>
        <dbReference type="Proteomes" id="UP001219901"/>
    </source>
</evidence>
<dbReference type="InterPro" id="IPR002104">
    <property type="entry name" value="Integrase_catalytic"/>
</dbReference>
<dbReference type="GO" id="GO:0006310">
    <property type="term" value="P:DNA recombination"/>
    <property type="evidence" value="ECO:0007669"/>
    <property type="project" value="UniProtKB-KW"/>
</dbReference>
<dbReference type="PROSITE" id="PS00221">
    <property type="entry name" value="MIP"/>
    <property type="match status" value="1"/>
</dbReference>
<dbReference type="EMBL" id="CP046147">
    <property type="protein sequence ID" value="WFG38656.1"/>
    <property type="molecule type" value="Genomic_DNA"/>
</dbReference>
<dbReference type="InterPro" id="IPR013762">
    <property type="entry name" value="Integrase-like_cat_sf"/>
</dbReference>
<dbReference type="Pfam" id="PF00589">
    <property type="entry name" value="Phage_integrase"/>
    <property type="match status" value="1"/>
</dbReference>
<keyword evidence="1" id="KW-0233">DNA recombination</keyword>
<name>A0AAJ5ZH34_9CHLR</name>
<gene>
    <name evidence="3" type="ORF">GKO48_03215</name>
</gene>
<keyword evidence="4" id="KW-1185">Reference proteome</keyword>
<dbReference type="Proteomes" id="UP001219901">
    <property type="component" value="Chromosome"/>
</dbReference>
<accession>A0AAJ5ZH34</accession>
<dbReference type="GO" id="GO:0015074">
    <property type="term" value="P:DNA integration"/>
    <property type="evidence" value="ECO:0007669"/>
    <property type="project" value="InterPro"/>
</dbReference>
<feature type="domain" description="Tyr recombinase" evidence="2">
    <location>
        <begin position="1"/>
        <end position="159"/>
    </location>
</feature>
<dbReference type="AlphaFoldDB" id="A0AAJ5ZH34"/>
<organism evidence="3 4">
    <name type="scientific">Candidatus Lucifugimonas marina</name>
    <dbReference type="NCBI Taxonomy" id="3038979"/>
    <lineage>
        <taxon>Bacteria</taxon>
        <taxon>Bacillati</taxon>
        <taxon>Chloroflexota</taxon>
        <taxon>Dehalococcoidia</taxon>
        <taxon>SAR202 cluster</taxon>
        <taxon>Candidatus Lucifugimonadales</taxon>
        <taxon>Candidatus Lucifugimonadaceae</taxon>
        <taxon>Candidatus Lucifugimonas</taxon>
    </lineage>
</organism>
<evidence type="ECO:0000259" key="2">
    <source>
        <dbReference type="PROSITE" id="PS51898"/>
    </source>
</evidence>